<evidence type="ECO:0000256" key="1">
    <source>
        <dbReference type="ARBA" id="ARBA00004123"/>
    </source>
</evidence>
<dbReference type="Pfam" id="PF11789">
    <property type="entry name" value="zf-Nse"/>
    <property type="match status" value="1"/>
</dbReference>
<dbReference type="GO" id="GO:0005634">
    <property type="term" value="C:nucleus"/>
    <property type="evidence" value="ECO:0007669"/>
    <property type="project" value="UniProtKB-SubCell"/>
</dbReference>
<evidence type="ECO:0000256" key="2">
    <source>
        <dbReference type="ARBA" id="ARBA00004718"/>
    </source>
</evidence>
<dbReference type="EMBL" id="JALLPB020000567">
    <property type="protein sequence ID" value="KAL3807933.1"/>
    <property type="molecule type" value="Genomic_DNA"/>
</dbReference>
<proteinExistence type="inferred from homology"/>
<evidence type="ECO:0000313" key="14">
    <source>
        <dbReference type="Proteomes" id="UP001530377"/>
    </source>
</evidence>
<dbReference type="Proteomes" id="UP001530377">
    <property type="component" value="Unassembled WGS sequence"/>
</dbReference>
<evidence type="ECO:0000259" key="12">
    <source>
        <dbReference type="PROSITE" id="PS51044"/>
    </source>
</evidence>
<evidence type="ECO:0000256" key="5">
    <source>
        <dbReference type="ARBA" id="ARBA00022723"/>
    </source>
</evidence>
<dbReference type="InterPro" id="IPR013083">
    <property type="entry name" value="Znf_RING/FYVE/PHD"/>
</dbReference>
<evidence type="ECO:0000313" key="13">
    <source>
        <dbReference type="EMBL" id="KAL3807933.1"/>
    </source>
</evidence>
<comment type="pathway">
    <text evidence="2">Protein modification; protein sumoylation.</text>
</comment>
<evidence type="ECO:0000256" key="10">
    <source>
        <dbReference type="PROSITE-ProRule" id="PRU00452"/>
    </source>
</evidence>
<keyword evidence="5" id="KW-0479">Metal-binding</keyword>
<evidence type="ECO:0000256" key="6">
    <source>
        <dbReference type="ARBA" id="ARBA00022771"/>
    </source>
</evidence>
<dbReference type="Gene3D" id="3.30.40.10">
    <property type="entry name" value="Zinc/RING finger domain, C3HC4 (zinc finger)"/>
    <property type="match status" value="1"/>
</dbReference>
<comment type="subcellular location">
    <subcellularLocation>
        <location evidence="1">Nucleus</location>
    </subcellularLocation>
</comment>
<keyword evidence="8" id="KW-0862">Zinc</keyword>
<evidence type="ECO:0000256" key="8">
    <source>
        <dbReference type="ARBA" id="ARBA00022833"/>
    </source>
</evidence>
<feature type="domain" description="SP-RING-type" evidence="12">
    <location>
        <begin position="191"/>
        <end position="275"/>
    </location>
</feature>
<accession>A0ABD3R525</accession>
<dbReference type="PROSITE" id="PS51044">
    <property type="entry name" value="ZF_SP_RING"/>
    <property type="match status" value="1"/>
</dbReference>
<comment type="caution">
    <text evidence="13">The sequence shown here is derived from an EMBL/GenBank/DDBJ whole genome shotgun (WGS) entry which is preliminary data.</text>
</comment>
<comment type="similarity">
    <text evidence="3">Belongs to the NSE2 family.</text>
</comment>
<evidence type="ECO:0000256" key="11">
    <source>
        <dbReference type="SAM" id="MobiDB-lite"/>
    </source>
</evidence>
<feature type="region of interest" description="Disordered" evidence="11">
    <location>
        <begin position="175"/>
        <end position="195"/>
    </location>
</feature>
<protein>
    <recommendedName>
        <fullName evidence="12">SP-RING-type domain-containing protein</fullName>
    </recommendedName>
</protein>
<gene>
    <name evidence="13" type="ORF">ACHAXA_009299</name>
</gene>
<dbReference type="AlphaFoldDB" id="A0ABD3R525"/>
<reference evidence="13 14" key="1">
    <citation type="submission" date="2024-10" db="EMBL/GenBank/DDBJ databases">
        <title>Updated reference genomes for cyclostephanoid diatoms.</title>
        <authorList>
            <person name="Roberts W.R."/>
            <person name="Alverson A.J."/>
        </authorList>
    </citation>
    <scope>NUCLEOTIDE SEQUENCE [LARGE SCALE GENOMIC DNA]</scope>
    <source>
        <strain evidence="13 14">AJA228-03</strain>
    </source>
</reference>
<dbReference type="InterPro" id="IPR026846">
    <property type="entry name" value="Nse2(Mms21)"/>
</dbReference>
<evidence type="ECO:0000256" key="4">
    <source>
        <dbReference type="ARBA" id="ARBA00022679"/>
    </source>
</evidence>
<feature type="region of interest" description="Disordered" evidence="11">
    <location>
        <begin position="269"/>
        <end position="295"/>
    </location>
</feature>
<name>A0ABD3R525_9STRA</name>
<evidence type="ECO:0000256" key="9">
    <source>
        <dbReference type="ARBA" id="ARBA00023242"/>
    </source>
</evidence>
<evidence type="ECO:0000256" key="3">
    <source>
        <dbReference type="ARBA" id="ARBA00008212"/>
    </source>
</evidence>
<dbReference type="PANTHER" id="PTHR21330:SF1">
    <property type="entry name" value="E3 SUMO-PROTEIN LIGASE NSE2"/>
    <property type="match status" value="1"/>
</dbReference>
<sequence>MARGRLSHQGGGGRGGALLACDRAIEKSDDYRSSVKKIQARAMVIADMVRPDCDIAEVLGGSSDAFLSSVYDRLRALAEGNGRRMDEIDYFADAVKEAKAQVQQKNDANNAAAAAAAAAGGGVMTTATDAPDYERSIQDALEKVRRTRMADPRRVPPEEHAFSIEIREALGEKIKKKKRVRSSRGGDDDDDDDDLEIVRNNDDVHALKCPLTGMLFANPVRNKVCGHVYDKAGLAQLLSMRKTTCPVPGCSNNSLSQAQVEEDEQMKLKVKRHKTREEAEKRKRDLEDDEDDQEGVVHRRRLTTTFCRRAGYIYMLSLLIFTGLSIC</sequence>
<dbReference type="PANTHER" id="PTHR21330">
    <property type="entry name" value="E3 SUMO-PROTEIN LIGASE NSE2"/>
    <property type="match status" value="1"/>
</dbReference>
<keyword evidence="4" id="KW-0808">Transferase</keyword>
<dbReference type="GO" id="GO:0016740">
    <property type="term" value="F:transferase activity"/>
    <property type="evidence" value="ECO:0007669"/>
    <property type="project" value="UniProtKB-KW"/>
</dbReference>
<keyword evidence="6 10" id="KW-0863">Zinc-finger</keyword>
<dbReference type="CDD" id="cd16651">
    <property type="entry name" value="SPL-RING_NSE2"/>
    <property type="match status" value="1"/>
</dbReference>
<keyword evidence="9" id="KW-0539">Nucleus</keyword>
<feature type="compositionally biased region" description="Basic and acidic residues" evidence="11">
    <location>
        <begin position="275"/>
        <end position="286"/>
    </location>
</feature>
<keyword evidence="7" id="KW-0833">Ubl conjugation pathway</keyword>
<keyword evidence="14" id="KW-1185">Reference proteome</keyword>
<dbReference type="GO" id="GO:0008270">
    <property type="term" value="F:zinc ion binding"/>
    <property type="evidence" value="ECO:0007669"/>
    <property type="project" value="UniProtKB-KW"/>
</dbReference>
<evidence type="ECO:0000256" key="7">
    <source>
        <dbReference type="ARBA" id="ARBA00022786"/>
    </source>
</evidence>
<dbReference type="SUPFAM" id="SSF57850">
    <property type="entry name" value="RING/U-box"/>
    <property type="match status" value="1"/>
</dbReference>
<dbReference type="InterPro" id="IPR004181">
    <property type="entry name" value="Znf_MIZ"/>
</dbReference>
<organism evidence="13 14">
    <name type="scientific">Cyclostephanos tholiformis</name>
    <dbReference type="NCBI Taxonomy" id="382380"/>
    <lineage>
        <taxon>Eukaryota</taxon>
        <taxon>Sar</taxon>
        <taxon>Stramenopiles</taxon>
        <taxon>Ochrophyta</taxon>
        <taxon>Bacillariophyta</taxon>
        <taxon>Coscinodiscophyceae</taxon>
        <taxon>Thalassiosirophycidae</taxon>
        <taxon>Stephanodiscales</taxon>
        <taxon>Stephanodiscaceae</taxon>
        <taxon>Cyclostephanos</taxon>
    </lineage>
</organism>